<evidence type="ECO:0000259" key="2">
    <source>
        <dbReference type="Pfam" id="PF13843"/>
    </source>
</evidence>
<evidence type="ECO:0000256" key="1">
    <source>
        <dbReference type="SAM" id="MobiDB-lite"/>
    </source>
</evidence>
<reference evidence="3" key="1">
    <citation type="submission" date="2019-08" db="EMBL/GenBank/DDBJ databases">
        <title>The genome of the North American firefly Photinus pyralis.</title>
        <authorList>
            <consortium name="Photinus pyralis genome working group"/>
            <person name="Fallon T.R."/>
            <person name="Sander Lower S.E."/>
            <person name="Weng J.-K."/>
        </authorList>
    </citation>
    <scope>NUCLEOTIDE SEQUENCE</scope>
    <source>
        <strain evidence="3">TRF0915ILg1</strain>
        <tissue evidence="3">Whole body</tissue>
    </source>
</reference>
<feature type="non-terminal residue" evidence="3">
    <location>
        <position position="1"/>
    </location>
</feature>
<name>A0A8K0CEX1_IGNLU</name>
<dbReference type="OrthoDB" id="118105at2759"/>
<feature type="compositionally biased region" description="Acidic residues" evidence="1">
    <location>
        <begin position="23"/>
        <end position="36"/>
    </location>
</feature>
<sequence>MLKNESPDDEEELEDPYCNSGLSDEDYCPTENDVEDSSQSGEESDVPNMNSNTNDLEDNNETSSNLGESNSSTGISESDEQVVNNTIWFNNNGAFIPRLVLPQQKSGECLLRELNELDLFLKLFPKSLIMYPAQCSNMRLEIFEKESKKKRISTDYHEIIIVLEVSLMMSYNRVPAFNHCWSKNESLGNTSIKKQFLDIAANFCWRKCASIVPRNLKTVSIDESMAKFKGRSSIKQYLSLKPTKRGIKIWVRSDSSTGYVYDLKIYAGKDTEATSGALGERIVKKETKTPFLPFVIQVAEGLVSLGRSKAAVKSRSATSLGRPPKVKKQKTTFNVGDHLPSQGRTHRRCFRCSSQFRNETRTYTQLFARKKIRLERVKTYIATTLNKWKKKVSDMGIKLNNRCLYTLRFVDDPVVIANDKDDIGVHD</sequence>
<evidence type="ECO:0000313" key="4">
    <source>
        <dbReference type="Proteomes" id="UP000801492"/>
    </source>
</evidence>
<protein>
    <recommendedName>
        <fullName evidence="2">PiggyBac transposable element-derived protein domain-containing protein</fullName>
    </recommendedName>
</protein>
<gene>
    <name evidence="3" type="ORF">ILUMI_20099</name>
</gene>
<dbReference type="PANTHER" id="PTHR46599">
    <property type="entry name" value="PIGGYBAC TRANSPOSABLE ELEMENT-DERIVED PROTEIN 4"/>
    <property type="match status" value="1"/>
</dbReference>
<dbReference type="InterPro" id="IPR029526">
    <property type="entry name" value="PGBD"/>
</dbReference>
<evidence type="ECO:0000313" key="3">
    <source>
        <dbReference type="EMBL" id="KAF2886073.1"/>
    </source>
</evidence>
<feature type="domain" description="PiggyBac transposable element-derived protein" evidence="2">
    <location>
        <begin position="217"/>
        <end position="274"/>
    </location>
</feature>
<dbReference type="Proteomes" id="UP000801492">
    <property type="component" value="Unassembled WGS sequence"/>
</dbReference>
<dbReference type="PANTHER" id="PTHR46599:SF3">
    <property type="entry name" value="PIGGYBAC TRANSPOSABLE ELEMENT-DERIVED PROTEIN 4"/>
    <property type="match status" value="1"/>
</dbReference>
<proteinExistence type="predicted"/>
<feature type="compositionally biased region" description="Polar residues" evidence="1">
    <location>
        <begin position="61"/>
        <end position="77"/>
    </location>
</feature>
<feature type="domain" description="PiggyBac transposable element-derived protein" evidence="2">
    <location>
        <begin position="117"/>
        <end position="193"/>
    </location>
</feature>
<dbReference type="EMBL" id="VTPC01088745">
    <property type="protein sequence ID" value="KAF2886073.1"/>
    <property type="molecule type" value="Genomic_DNA"/>
</dbReference>
<dbReference type="AlphaFoldDB" id="A0A8K0CEX1"/>
<comment type="caution">
    <text evidence="3">The sequence shown here is derived from an EMBL/GenBank/DDBJ whole genome shotgun (WGS) entry which is preliminary data.</text>
</comment>
<dbReference type="Pfam" id="PF13843">
    <property type="entry name" value="DDE_Tnp_1_7"/>
    <property type="match status" value="2"/>
</dbReference>
<feature type="region of interest" description="Disordered" evidence="1">
    <location>
        <begin position="1"/>
        <end position="77"/>
    </location>
</feature>
<feature type="compositionally biased region" description="Polar residues" evidence="1">
    <location>
        <begin position="37"/>
        <end position="54"/>
    </location>
</feature>
<organism evidence="3 4">
    <name type="scientific">Ignelater luminosus</name>
    <name type="common">Cucubano</name>
    <name type="synonym">Pyrophorus luminosus</name>
    <dbReference type="NCBI Taxonomy" id="2038154"/>
    <lineage>
        <taxon>Eukaryota</taxon>
        <taxon>Metazoa</taxon>
        <taxon>Ecdysozoa</taxon>
        <taxon>Arthropoda</taxon>
        <taxon>Hexapoda</taxon>
        <taxon>Insecta</taxon>
        <taxon>Pterygota</taxon>
        <taxon>Neoptera</taxon>
        <taxon>Endopterygota</taxon>
        <taxon>Coleoptera</taxon>
        <taxon>Polyphaga</taxon>
        <taxon>Elateriformia</taxon>
        <taxon>Elateroidea</taxon>
        <taxon>Elateridae</taxon>
        <taxon>Agrypninae</taxon>
        <taxon>Pyrophorini</taxon>
        <taxon>Ignelater</taxon>
    </lineage>
</organism>
<keyword evidence="4" id="KW-1185">Reference proteome</keyword>
<accession>A0A8K0CEX1</accession>